<organism evidence="1 2">
    <name type="scientific">Plakobranchus ocellatus</name>
    <dbReference type="NCBI Taxonomy" id="259542"/>
    <lineage>
        <taxon>Eukaryota</taxon>
        <taxon>Metazoa</taxon>
        <taxon>Spiralia</taxon>
        <taxon>Lophotrochozoa</taxon>
        <taxon>Mollusca</taxon>
        <taxon>Gastropoda</taxon>
        <taxon>Heterobranchia</taxon>
        <taxon>Euthyneura</taxon>
        <taxon>Panpulmonata</taxon>
        <taxon>Sacoglossa</taxon>
        <taxon>Placobranchoidea</taxon>
        <taxon>Plakobranchidae</taxon>
        <taxon>Plakobranchus</taxon>
    </lineage>
</organism>
<protein>
    <submittedName>
        <fullName evidence="1">Uncharacterized protein</fullName>
    </submittedName>
</protein>
<dbReference type="EMBL" id="BLXT01007807">
    <property type="protein sequence ID" value="GFO42494.1"/>
    <property type="molecule type" value="Genomic_DNA"/>
</dbReference>
<keyword evidence="2" id="KW-1185">Reference proteome</keyword>
<accession>A0AAV4DEF2</accession>
<proteinExistence type="predicted"/>
<evidence type="ECO:0000313" key="1">
    <source>
        <dbReference type="EMBL" id="GFO42494.1"/>
    </source>
</evidence>
<evidence type="ECO:0000313" key="2">
    <source>
        <dbReference type="Proteomes" id="UP000735302"/>
    </source>
</evidence>
<comment type="caution">
    <text evidence="1">The sequence shown here is derived from an EMBL/GenBank/DDBJ whole genome shotgun (WGS) entry which is preliminary data.</text>
</comment>
<dbReference type="AlphaFoldDB" id="A0AAV4DEF2"/>
<sequence>MAFCDNDYNNIKDIFGVVDSDDNVAAAAAAAAADDDIDDVVDDDDDGVDWRVTCLVNDSVSESEKVSGELEGHGVGLLLLCGEF</sequence>
<reference evidence="1 2" key="1">
    <citation type="journal article" date="2021" name="Elife">
        <title>Chloroplast acquisition without the gene transfer in kleptoplastic sea slugs, Plakobranchus ocellatus.</title>
        <authorList>
            <person name="Maeda T."/>
            <person name="Takahashi S."/>
            <person name="Yoshida T."/>
            <person name="Shimamura S."/>
            <person name="Takaki Y."/>
            <person name="Nagai Y."/>
            <person name="Toyoda A."/>
            <person name="Suzuki Y."/>
            <person name="Arimoto A."/>
            <person name="Ishii H."/>
            <person name="Satoh N."/>
            <person name="Nishiyama T."/>
            <person name="Hasebe M."/>
            <person name="Maruyama T."/>
            <person name="Minagawa J."/>
            <person name="Obokata J."/>
            <person name="Shigenobu S."/>
        </authorList>
    </citation>
    <scope>NUCLEOTIDE SEQUENCE [LARGE SCALE GENOMIC DNA]</scope>
</reference>
<name>A0AAV4DEF2_9GAST</name>
<dbReference type="Proteomes" id="UP000735302">
    <property type="component" value="Unassembled WGS sequence"/>
</dbReference>
<gene>
    <name evidence="1" type="ORF">PoB_006899900</name>
</gene>